<reference evidence="1" key="1">
    <citation type="submission" date="2023-07" db="EMBL/GenBank/DDBJ databases">
        <title>draft genome sequence of fig (Ficus carica).</title>
        <authorList>
            <person name="Takahashi T."/>
            <person name="Nishimura K."/>
        </authorList>
    </citation>
    <scope>NUCLEOTIDE SEQUENCE</scope>
</reference>
<comment type="caution">
    <text evidence="1">The sequence shown here is derived from an EMBL/GenBank/DDBJ whole genome shotgun (WGS) entry which is preliminary data.</text>
</comment>
<protein>
    <submittedName>
        <fullName evidence="1">Uncharacterized protein</fullName>
    </submittedName>
</protein>
<evidence type="ECO:0000313" key="1">
    <source>
        <dbReference type="EMBL" id="GMN28701.1"/>
    </source>
</evidence>
<dbReference type="EMBL" id="BTGU01000002">
    <property type="protein sequence ID" value="GMN28701.1"/>
    <property type="molecule type" value="Genomic_DNA"/>
</dbReference>
<dbReference type="AlphaFoldDB" id="A0AA87ZSF4"/>
<proteinExistence type="predicted"/>
<organism evidence="1 2">
    <name type="scientific">Ficus carica</name>
    <name type="common">Common fig</name>
    <dbReference type="NCBI Taxonomy" id="3494"/>
    <lineage>
        <taxon>Eukaryota</taxon>
        <taxon>Viridiplantae</taxon>
        <taxon>Streptophyta</taxon>
        <taxon>Embryophyta</taxon>
        <taxon>Tracheophyta</taxon>
        <taxon>Spermatophyta</taxon>
        <taxon>Magnoliopsida</taxon>
        <taxon>eudicotyledons</taxon>
        <taxon>Gunneridae</taxon>
        <taxon>Pentapetalae</taxon>
        <taxon>rosids</taxon>
        <taxon>fabids</taxon>
        <taxon>Rosales</taxon>
        <taxon>Moraceae</taxon>
        <taxon>Ficeae</taxon>
        <taxon>Ficus</taxon>
    </lineage>
</organism>
<gene>
    <name evidence="1" type="ORF">TIFTF001_002154</name>
</gene>
<dbReference type="Proteomes" id="UP001187192">
    <property type="component" value="Unassembled WGS sequence"/>
</dbReference>
<sequence>MGKAAISAISPLSLPLLHCPDKKPRRWRKSPGPAGCRSCPCPGNVAVKLQPSPSYIRPSSLNRDRRRLRRQDATIFSYVTNIIVLSGGNLWNAHDLCITTANGRRPAQARTLEDSRIAIRIRLLRSLFVLVTVGAASRVLPDVAFSDGRWRRATIFSGDEFFGTKAAGGACRPAVAMVMVTVRGASICTFRWRYLNNGECATKGILGICVFN</sequence>
<name>A0AA87ZSF4_FICCA</name>
<accession>A0AA87ZSF4</accession>
<keyword evidence="2" id="KW-1185">Reference proteome</keyword>
<evidence type="ECO:0000313" key="2">
    <source>
        <dbReference type="Proteomes" id="UP001187192"/>
    </source>
</evidence>